<dbReference type="EMBL" id="JACIET010000001">
    <property type="protein sequence ID" value="MBB4011647.1"/>
    <property type="molecule type" value="Genomic_DNA"/>
</dbReference>
<evidence type="ECO:0000313" key="1">
    <source>
        <dbReference type="EMBL" id="MBB4011647.1"/>
    </source>
</evidence>
<name>A0A840BMC8_9RHOO</name>
<dbReference type="Pfam" id="PF14559">
    <property type="entry name" value="TPR_19"/>
    <property type="match status" value="1"/>
</dbReference>
<accession>A0A840BMC8</accession>
<organism evidence="1 2">
    <name type="scientific">Niveibacterium umoris</name>
    <dbReference type="NCBI Taxonomy" id="1193620"/>
    <lineage>
        <taxon>Bacteria</taxon>
        <taxon>Pseudomonadati</taxon>
        <taxon>Pseudomonadota</taxon>
        <taxon>Betaproteobacteria</taxon>
        <taxon>Rhodocyclales</taxon>
        <taxon>Rhodocyclaceae</taxon>
        <taxon>Niveibacterium</taxon>
    </lineage>
</organism>
<dbReference type="AlphaFoldDB" id="A0A840BMC8"/>
<dbReference type="InterPro" id="IPR009211">
    <property type="entry name" value="TagJ"/>
</dbReference>
<reference evidence="1 2" key="1">
    <citation type="submission" date="2020-08" db="EMBL/GenBank/DDBJ databases">
        <title>Genomic Encyclopedia of Type Strains, Phase IV (KMG-IV): sequencing the most valuable type-strain genomes for metagenomic binning, comparative biology and taxonomic classification.</title>
        <authorList>
            <person name="Goeker M."/>
        </authorList>
    </citation>
    <scope>NUCLEOTIDE SEQUENCE [LARGE SCALE GENOMIC DNA]</scope>
    <source>
        <strain evidence="1 2">DSM 106739</strain>
    </source>
</reference>
<sequence>MNPVAAAEQAIRDADPDAALKHLQDGVRANPSDPKLRVFLFQLLSVLGQWDRALNQLNVAAELDASTLAMAQMYREALRCEVLRAEVFSGRRSPLIFGMPQQWLALLIESLLTAGQGDAAHAGQLREAAFEQAPPTSGTLDGEAFDWIADADMRLGPVCEAVINGKYYFVPFEALSRISIEAPEDLRDLVWMPAHFEFTNGGEAVGVIPTRYAGSESDPDPLIRLARKTEWNEPASGVFHGLGQRIFTTDAGDHPLMGIREIRFTPQTTAE</sequence>
<dbReference type="Pfam" id="PF07024">
    <property type="entry name" value="ImpE"/>
    <property type="match status" value="1"/>
</dbReference>
<dbReference type="SUPFAM" id="SSF144059">
    <property type="entry name" value="ImpE-like"/>
    <property type="match status" value="1"/>
</dbReference>
<dbReference type="RefSeq" id="WP_183632437.1">
    <property type="nucleotide sequence ID" value="NZ_BAABLE010000011.1"/>
</dbReference>
<dbReference type="InterPro" id="IPR011990">
    <property type="entry name" value="TPR-like_helical_dom_sf"/>
</dbReference>
<dbReference type="Proteomes" id="UP000561045">
    <property type="component" value="Unassembled WGS sequence"/>
</dbReference>
<comment type="caution">
    <text evidence="1">The sequence shown here is derived from an EMBL/GenBank/DDBJ whole genome shotgun (WGS) entry which is preliminary data.</text>
</comment>
<gene>
    <name evidence="1" type="ORF">GGR36_000955</name>
</gene>
<dbReference type="Gene3D" id="1.25.40.10">
    <property type="entry name" value="Tetratricopeptide repeat domain"/>
    <property type="match status" value="1"/>
</dbReference>
<protein>
    <submittedName>
        <fullName evidence="1">Type VI secretion system protein ImpE</fullName>
    </submittedName>
</protein>
<proteinExistence type="predicted"/>
<keyword evidence="2" id="KW-1185">Reference proteome</keyword>
<evidence type="ECO:0000313" key="2">
    <source>
        <dbReference type="Proteomes" id="UP000561045"/>
    </source>
</evidence>
<dbReference type="PIRSF" id="PIRSF029288">
    <property type="entry name" value="SciE_ImpE"/>
    <property type="match status" value="1"/>
</dbReference>